<dbReference type="PANTHER" id="PTHR11774">
    <property type="entry name" value="GERANYLGERANYL TRANSFERASE TYPE BETA SUBUNIT"/>
    <property type="match status" value="1"/>
</dbReference>
<keyword evidence="6" id="KW-0677">Repeat</keyword>
<reference evidence="10" key="1">
    <citation type="submission" date="2017-11" db="EMBL/GenBank/DDBJ databases">
        <authorList>
            <person name="Lima N.C."/>
            <person name="Parody-Merino A.M."/>
            <person name="Battley P.F."/>
            <person name="Fidler A.E."/>
            <person name="Prosdocimi F."/>
        </authorList>
    </citation>
    <scope>NUCLEOTIDE SEQUENCE [LARGE SCALE GENOMIC DNA]</scope>
</reference>
<evidence type="ECO:0000256" key="4">
    <source>
        <dbReference type="ARBA" id="ARBA00022679"/>
    </source>
</evidence>
<gene>
    <name evidence="9" type="ORF">llap_16058</name>
</gene>
<evidence type="ECO:0000313" key="10">
    <source>
        <dbReference type="Proteomes" id="UP000233556"/>
    </source>
</evidence>
<dbReference type="InterPro" id="IPR008930">
    <property type="entry name" value="Terpenoid_cyclase/PrenylTrfase"/>
</dbReference>
<accession>A0A2I0TIJ2</accession>
<evidence type="ECO:0000256" key="5">
    <source>
        <dbReference type="ARBA" id="ARBA00022723"/>
    </source>
</evidence>
<dbReference type="AlphaFoldDB" id="A0A2I0TIJ2"/>
<dbReference type="OrthoDB" id="24893at2759"/>
<keyword evidence="5" id="KW-0479">Metal-binding</keyword>
<keyword evidence="7" id="KW-0862">Zinc</keyword>
<feature type="domain" description="Prenyltransferase alpha-alpha toroid" evidence="8">
    <location>
        <begin position="3"/>
        <end position="60"/>
    </location>
</feature>
<evidence type="ECO:0000256" key="2">
    <source>
        <dbReference type="ARBA" id="ARBA00010497"/>
    </source>
</evidence>
<evidence type="ECO:0000256" key="1">
    <source>
        <dbReference type="ARBA" id="ARBA00001947"/>
    </source>
</evidence>
<keyword evidence="10" id="KW-1185">Reference proteome</keyword>
<evidence type="ECO:0000256" key="6">
    <source>
        <dbReference type="ARBA" id="ARBA00022737"/>
    </source>
</evidence>
<comment type="cofactor">
    <cofactor evidence="1">
        <name>Zn(2+)</name>
        <dbReference type="ChEBI" id="CHEBI:29105"/>
    </cofactor>
</comment>
<dbReference type="InterPro" id="IPR045089">
    <property type="entry name" value="PGGT1B-like"/>
</dbReference>
<keyword evidence="3" id="KW-0637">Prenyltransferase</keyword>
<comment type="similarity">
    <text evidence="2">Belongs to the protein prenyltransferase subunit beta family.</text>
</comment>
<proteinExistence type="inferred from homology"/>
<dbReference type="GO" id="GO:0005953">
    <property type="term" value="C:CAAX-protein geranylgeranyltransferase complex"/>
    <property type="evidence" value="ECO:0007669"/>
    <property type="project" value="TreeGrafter"/>
</dbReference>
<dbReference type="GO" id="GO:0004662">
    <property type="term" value="F:CAAX-protein geranylgeranyltransferase activity"/>
    <property type="evidence" value="ECO:0007669"/>
    <property type="project" value="TreeGrafter"/>
</dbReference>
<dbReference type="PANTHER" id="PTHR11774:SF4">
    <property type="entry name" value="GERANYLGERANYL TRANSFERASE TYPE-1 SUBUNIT BETA"/>
    <property type="match status" value="1"/>
</dbReference>
<evidence type="ECO:0000259" key="8">
    <source>
        <dbReference type="Pfam" id="PF00432"/>
    </source>
</evidence>
<dbReference type="GO" id="GO:0046872">
    <property type="term" value="F:metal ion binding"/>
    <property type="evidence" value="ECO:0007669"/>
    <property type="project" value="UniProtKB-KW"/>
</dbReference>
<dbReference type="SUPFAM" id="SSF48239">
    <property type="entry name" value="Terpenoid cyclases/Protein prenyltransferases"/>
    <property type="match status" value="1"/>
</dbReference>
<evidence type="ECO:0000256" key="7">
    <source>
        <dbReference type="ARBA" id="ARBA00022833"/>
    </source>
</evidence>
<reference evidence="10" key="2">
    <citation type="submission" date="2017-12" db="EMBL/GenBank/DDBJ databases">
        <title>Genome sequence of the Bar-tailed Godwit (Limosa lapponica baueri).</title>
        <authorList>
            <person name="Lima N.C.B."/>
            <person name="Parody-Merino A.M."/>
            <person name="Battley P.F."/>
            <person name="Fidler A.E."/>
            <person name="Prosdocimi F."/>
        </authorList>
    </citation>
    <scope>NUCLEOTIDE SEQUENCE [LARGE SCALE GENOMIC DNA]</scope>
</reference>
<dbReference type="Gene3D" id="1.50.10.20">
    <property type="match status" value="2"/>
</dbReference>
<feature type="domain" description="Prenyltransferase alpha-alpha toroid" evidence="8">
    <location>
        <begin position="88"/>
        <end position="188"/>
    </location>
</feature>
<dbReference type="EMBL" id="KZ509876">
    <property type="protein sequence ID" value="PKU33640.1"/>
    <property type="molecule type" value="Genomic_DNA"/>
</dbReference>
<name>A0A2I0TIJ2_LIMLA</name>
<evidence type="ECO:0000313" key="9">
    <source>
        <dbReference type="EMBL" id="PKU33640.1"/>
    </source>
</evidence>
<protein>
    <recommendedName>
        <fullName evidence="8">Prenyltransferase alpha-alpha toroid domain-containing protein</fullName>
    </recommendedName>
</protein>
<dbReference type="Proteomes" id="UP000233556">
    <property type="component" value="Unassembled WGS sequence"/>
</dbReference>
<keyword evidence="4" id="KW-0808">Transferase</keyword>
<organism evidence="9 10">
    <name type="scientific">Limosa lapponica baueri</name>
    <dbReference type="NCBI Taxonomy" id="1758121"/>
    <lineage>
        <taxon>Eukaryota</taxon>
        <taxon>Metazoa</taxon>
        <taxon>Chordata</taxon>
        <taxon>Craniata</taxon>
        <taxon>Vertebrata</taxon>
        <taxon>Euteleostomi</taxon>
        <taxon>Archelosauria</taxon>
        <taxon>Archosauria</taxon>
        <taxon>Dinosauria</taxon>
        <taxon>Saurischia</taxon>
        <taxon>Theropoda</taxon>
        <taxon>Coelurosauria</taxon>
        <taxon>Aves</taxon>
        <taxon>Neognathae</taxon>
        <taxon>Neoaves</taxon>
        <taxon>Charadriiformes</taxon>
        <taxon>Scolopacidae</taxon>
        <taxon>Limosa</taxon>
    </lineage>
</organism>
<dbReference type="Pfam" id="PF00432">
    <property type="entry name" value="Prenyltrans"/>
    <property type="match status" value="2"/>
</dbReference>
<dbReference type="InterPro" id="IPR001330">
    <property type="entry name" value="Prenyltrans"/>
</dbReference>
<sequence>MSHPYDSGHIAMTYTGLSCLVILGDDLSRVNKDALLAGLRALQLEDGSLMIMAWHKELDWNLMVESALPMMVVEEGGMIEQLGGHLVASQGGSTFCGIASLCLMGKLEEAFSEKELNRIRRWCIMRQQNGYHGRPNKPVDTCYSFWVGATLKLLNIFQYTNFERNRNYILSTQDRLVGGFAKWPDSHPGKFTSQNYAPEPQGRDWGNKVPPTIGEDQVQDPLRNLNIHTPMGPDEMHIRVLRELADVVFKPLSIIFEKTWQ</sequence>
<evidence type="ECO:0000256" key="3">
    <source>
        <dbReference type="ARBA" id="ARBA00022602"/>
    </source>
</evidence>